<evidence type="ECO:0000313" key="1">
    <source>
        <dbReference type="EMBL" id="MBV7268363.1"/>
    </source>
</evidence>
<gene>
    <name evidence="1" type="ORF">KCG49_04040</name>
</gene>
<proteinExistence type="predicted"/>
<organism evidence="1 2">
    <name type="scientific">Winogradskyella luteola</name>
    <dbReference type="NCBI Taxonomy" id="2828330"/>
    <lineage>
        <taxon>Bacteria</taxon>
        <taxon>Pseudomonadati</taxon>
        <taxon>Bacteroidota</taxon>
        <taxon>Flavobacteriia</taxon>
        <taxon>Flavobacteriales</taxon>
        <taxon>Flavobacteriaceae</taxon>
        <taxon>Winogradskyella</taxon>
    </lineage>
</organism>
<comment type="caution">
    <text evidence="1">The sequence shown here is derived from an EMBL/GenBank/DDBJ whole genome shotgun (WGS) entry which is preliminary data.</text>
</comment>
<dbReference type="Proteomes" id="UP001138894">
    <property type="component" value="Unassembled WGS sequence"/>
</dbReference>
<evidence type="ECO:0000313" key="2">
    <source>
        <dbReference type="Proteomes" id="UP001138894"/>
    </source>
</evidence>
<dbReference type="AlphaFoldDB" id="A0A9X1F840"/>
<reference evidence="1" key="1">
    <citation type="submission" date="2021-04" db="EMBL/GenBank/DDBJ databases">
        <authorList>
            <person name="Pira H."/>
            <person name="Risdian C."/>
            <person name="Wink J."/>
        </authorList>
    </citation>
    <scope>NUCLEOTIDE SEQUENCE</scope>
    <source>
        <strain evidence="1">WHY3</strain>
    </source>
</reference>
<sequence>MIIEVTQRENFFQRFWAFLRGELQTISDGEMLHFKGVGNSNRGKKEVGDFLTFVNVDPLKLKGTALCTYQIVAIDDKEAKLELLEYNIRR</sequence>
<dbReference type="RefSeq" id="WP_218544918.1">
    <property type="nucleotide sequence ID" value="NZ_JAGSPD010000003.1"/>
</dbReference>
<accession>A0A9X1F840</accession>
<name>A0A9X1F840_9FLAO</name>
<dbReference type="EMBL" id="JAGSPD010000003">
    <property type="protein sequence ID" value="MBV7268363.1"/>
    <property type="molecule type" value="Genomic_DNA"/>
</dbReference>
<keyword evidence="2" id="KW-1185">Reference proteome</keyword>
<protein>
    <submittedName>
        <fullName evidence="1">Uncharacterized protein</fullName>
    </submittedName>
</protein>